<protein>
    <recommendedName>
        <fullName evidence="11">Endoplasmic reticulum-Golgi intermediate compartment protein 2</fullName>
    </recommendedName>
</protein>
<evidence type="ECO:0000256" key="6">
    <source>
        <dbReference type="SAM" id="Phobius"/>
    </source>
</evidence>
<comment type="similarity">
    <text evidence="2">Belongs to the ERGIC family.</text>
</comment>
<organism evidence="9 10">
    <name type="scientific">Hypothenemus hampei</name>
    <name type="common">Coffee berry borer</name>
    <dbReference type="NCBI Taxonomy" id="57062"/>
    <lineage>
        <taxon>Eukaryota</taxon>
        <taxon>Metazoa</taxon>
        <taxon>Ecdysozoa</taxon>
        <taxon>Arthropoda</taxon>
        <taxon>Hexapoda</taxon>
        <taxon>Insecta</taxon>
        <taxon>Pterygota</taxon>
        <taxon>Neoptera</taxon>
        <taxon>Endopterygota</taxon>
        <taxon>Coleoptera</taxon>
        <taxon>Polyphaga</taxon>
        <taxon>Cucujiformia</taxon>
        <taxon>Curculionidae</taxon>
        <taxon>Scolytinae</taxon>
        <taxon>Hypothenemus</taxon>
    </lineage>
</organism>
<keyword evidence="5 6" id="KW-0472">Membrane</keyword>
<comment type="caution">
    <text evidence="9">The sequence shown here is derived from an EMBL/GenBank/DDBJ whole genome shotgun (WGS) entry which is preliminary data.</text>
</comment>
<dbReference type="InterPro" id="IPR045888">
    <property type="entry name" value="Erv"/>
</dbReference>
<comment type="subcellular location">
    <subcellularLocation>
        <location evidence="1">Endoplasmic reticulum-Golgi intermediate compartment membrane</location>
        <topology evidence="1">Multi-pass membrane protein</topology>
    </subcellularLocation>
</comment>
<feature type="domain" description="Endoplasmic reticulum vesicle transporter N-terminal" evidence="8">
    <location>
        <begin position="19"/>
        <end position="106"/>
    </location>
</feature>
<gene>
    <name evidence="9" type="ORF">ABEB36_000188</name>
</gene>
<dbReference type="AlphaFoldDB" id="A0ABD1FAH3"/>
<evidence type="ECO:0000256" key="4">
    <source>
        <dbReference type="ARBA" id="ARBA00022989"/>
    </source>
</evidence>
<dbReference type="PANTHER" id="PTHR10984:SF30">
    <property type="entry name" value="ENDOPLASMIC RETICULUM-GOLGI INTERMEDIATE COMPARTMENT PROTEIN 2"/>
    <property type="match status" value="1"/>
</dbReference>
<dbReference type="GO" id="GO:0033116">
    <property type="term" value="C:endoplasmic reticulum-Golgi intermediate compartment membrane"/>
    <property type="evidence" value="ECO:0007669"/>
    <property type="project" value="UniProtKB-SubCell"/>
</dbReference>
<dbReference type="InterPro" id="IPR012936">
    <property type="entry name" value="Erv_C"/>
</dbReference>
<feature type="transmembrane region" description="Helical" evidence="6">
    <location>
        <begin position="34"/>
        <end position="55"/>
    </location>
</feature>
<name>A0ABD1FAH3_HYPHA</name>
<evidence type="ECO:0000256" key="2">
    <source>
        <dbReference type="ARBA" id="ARBA00005648"/>
    </source>
</evidence>
<dbReference type="Proteomes" id="UP001566132">
    <property type="component" value="Unassembled WGS sequence"/>
</dbReference>
<evidence type="ECO:0000256" key="3">
    <source>
        <dbReference type="ARBA" id="ARBA00022692"/>
    </source>
</evidence>
<evidence type="ECO:0000259" key="8">
    <source>
        <dbReference type="Pfam" id="PF13850"/>
    </source>
</evidence>
<dbReference type="PANTHER" id="PTHR10984">
    <property type="entry name" value="ENDOPLASMIC RETICULUM-GOLGI INTERMEDIATE COMPARTMENT PROTEIN"/>
    <property type="match status" value="1"/>
</dbReference>
<proteinExistence type="inferred from homology"/>
<feature type="domain" description="Endoplasmic reticulum vesicle transporter C-terminal" evidence="7">
    <location>
        <begin position="170"/>
        <end position="336"/>
    </location>
</feature>
<evidence type="ECO:0000313" key="9">
    <source>
        <dbReference type="EMBL" id="KAL1516269.1"/>
    </source>
</evidence>
<dbReference type="Pfam" id="PF07970">
    <property type="entry name" value="COPIIcoated_ERV"/>
    <property type="match status" value="1"/>
</dbReference>
<keyword evidence="4 6" id="KW-1133">Transmembrane helix</keyword>
<evidence type="ECO:0000259" key="7">
    <source>
        <dbReference type="Pfam" id="PF07970"/>
    </source>
</evidence>
<keyword evidence="3 6" id="KW-0812">Transmembrane</keyword>
<keyword evidence="10" id="KW-1185">Reference proteome</keyword>
<accession>A0ABD1FAH3</accession>
<evidence type="ECO:0000313" key="10">
    <source>
        <dbReference type="Proteomes" id="UP001566132"/>
    </source>
</evidence>
<dbReference type="EMBL" id="JBDJPC010000001">
    <property type="protein sequence ID" value="KAL1516269.1"/>
    <property type="molecule type" value="Genomic_DNA"/>
</dbReference>
<reference evidence="9 10" key="1">
    <citation type="submission" date="2024-05" db="EMBL/GenBank/DDBJ databases">
        <title>Genetic variation in Jamaican populations of the coffee berry borer (Hypothenemus hampei).</title>
        <authorList>
            <person name="Errbii M."/>
            <person name="Myrie A."/>
        </authorList>
    </citation>
    <scope>NUCLEOTIDE SEQUENCE [LARGE SCALE GENOMIC DNA]</scope>
    <source>
        <strain evidence="9">JA-Hopewell-2020-01-JO</strain>
        <tissue evidence="9">Whole body</tissue>
    </source>
</reference>
<dbReference type="Pfam" id="PF13850">
    <property type="entry name" value="ERGIC_N"/>
    <property type="match status" value="1"/>
</dbReference>
<evidence type="ECO:0008006" key="11">
    <source>
        <dbReference type="Google" id="ProtNLM"/>
    </source>
</evidence>
<dbReference type="InterPro" id="IPR039542">
    <property type="entry name" value="Erv_N"/>
</dbReference>
<evidence type="ECO:0000256" key="5">
    <source>
        <dbReference type="ARBA" id="ARBA00023136"/>
    </source>
</evidence>
<sequence>MEFEKVSLPRYRGSKLNKVKKIDMFPKLEDPYKMTSSVGGTFSIIGFFIIAWLLFSEISYYLNSKFVFTFEPDVELQEKLKINIDLTVAMPCGLVGTDVLDSTNQNTFKFGQLEEEDTWFELSENQQIHFENKKHFNSYLREEYHNIKDLLWKSSFSTHFGDLPSRDHIPDRPYDACRIYGSLILNKVAGNFHITAGKSISLPRGHIHISAFISDQEYNFTHRINKFSFGDPSPGIVHPLEGDELILTSAMTVVNYFIEVVPTTVKTFLNTISTYQYSVNELTRPINHDKGSHGIPGIYFKYDMSALRVKVSQERDHLGMFLARLCSIAGGIYVCSGKMFTYEELIFKTQQVQNS</sequence>
<evidence type="ECO:0000256" key="1">
    <source>
        <dbReference type="ARBA" id="ARBA00004457"/>
    </source>
</evidence>